<dbReference type="InterPro" id="IPR007235">
    <property type="entry name" value="Glyco_trans_28_C"/>
</dbReference>
<evidence type="ECO:0000256" key="8">
    <source>
        <dbReference type="ARBA" id="ARBA00023306"/>
    </source>
</evidence>
<keyword evidence="7 10" id="KW-0472">Membrane</keyword>
<dbReference type="GO" id="GO:0050511">
    <property type="term" value="F:undecaprenyldiphospho-muramoylpentapeptide beta-N-acetylglucosaminyltransferase activity"/>
    <property type="evidence" value="ECO:0007669"/>
    <property type="project" value="UniProtKB-UniRule"/>
</dbReference>
<feature type="binding site" evidence="10">
    <location>
        <position position="296"/>
    </location>
    <ligand>
        <name>UDP-N-acetyl-alpha-D-glucosamine</name>
        <dbReference type="ChEBI" id="CHEBI:57705"/>
    </ligand>
</feature>
<evidence type="ECO:0000259" key="12">
    <source>
        <dbReference type="Pfam" id="PF04101"/>
    </source>
</evidence>
<accession>A0A917JIA5</accession>
<comment type="catalytic activity">
    <reaction evidence="10">
        <text>Mur2Ac(oyl-L-Ala-gamma-D-Glu-L-Lys-D-Ala-D-Ala)-di-trans,octa-cis-undecaprenyl diphosphate + UDP-N-acetyl-alpha-D-glucosamine = beta-D-GlcNAc-(1-&gt;4)-Mur2Ac(oyl-L-Ala-gamma-D-Glu-L-Lys-D-Ala-D-Ala)-di-trans,octa-cis-undecaprenyl diphosphate + UDP + H(+)</text>
        <dbReference type="Rhea" id="RHEA:23192"/>
        <dbReference type="ChEBI" id="CHEBI:15378"/>
        <dbReference type="ChEBI" id="CHEBI:57705"/>
        <dbReference type="ChEBI" id="CHEBI:58223"/>
        <dbReference type="ChEBI" id="CHEBI:60032"/>
        <dbReference type="ChEBI" id="CHEBI:60033"/>
        <dbReference type="EC" id="2.4.1.227"/>
    </reaction>
</comment>
<dbReference type="SUPFAM" id="SSF53756">
    <property type="entry name" value="UDP-Glycosyltransferase/glycogen phosphorylase"/>
    <property type="match status" value="1"/>
</dbReference>
<keyword evidence="8 10" id="KW-0131">Cell cycle</keyword>
<keyword evidence="5 10" id="KW-0133">Cell shape</keyword>
<dbReference type="AlphaFoldDB" id="A0A917JIA5"/>
<feature type="binding site" evidence="10">
    <location>
        <begin position="10"/>
        <end position="12"/>
    </location>
    <ligand>
        <name>UDP-N-acetyl-alpha-D-glucosamine</name>
        <dbReference type="ChEBI" id="CHEBI:57705"/>
    </ligand>
</feature>
<evidence type="ECO:0000256" key="9">
    <source>
        <dbReference type="ARBA" id="ARBA00023316"/>
    </source>
</evidence>
<dbReference type="GO" id="GO:0051301">
    <property type="term" value="P:cell division"/>
    <property type="evidence" value="ECO:0007669"/>
    <property type="project" value="UniProtKB-KW"/>
</dbReference>
<comment type="subcellular location">
    <subcellularLocation>
        <location evidence="10">Cell membrane</location>
        <topology evidence="10">Peripheral membrane protein</topology>
        <orientation evidence="10">Cytoplasmic side</orientation>
    </subcellularLocation>
</comment>
<comment type="caution">
    <text evidence="10">Lacks conserved residue(s) required for the propagation of feature annotation.</text>
</comment>
<reference evidence="13" key="1">
    <citation type="journal article" date="2014" name="Int. J. Syst. Evol. Microbiol.">
        <title>Complete genome sequence of Corynebacterium casei LMG S-19264T (=DSM 44701T), isolated from a smear-ripened cheese.</title>
        <authorList>
            <consortium name="US DOE Joint Genome Institute (JGI-PGF)"/>
            <person name="Walter F."/>
            <person name="Albersmeier A."/>
            <person name="Kalinowski J."/>
            <person name="Ruckert C."/>
        </authorList>
    </citation>
    <scope>NUCLEOTIDE SEQUENCE</scope>
    <source>
        <strain evidence="13">CCM 8433</strain>
    </source>
</reference>
<name>A0A917JIA5_9ENTE</name>
<evidence type="ECO:0000256" key="2">
    <source>
        <dbReference type="ARBA" id="ARBA00022618"/>
    </source>
</evidence>
<sequence>MKIVLTGGGTGGHIYPALAFINYVKEIDPTAEFLYIGAQRGLENKILPQTDIPFVALEIQGFKRKLTLDNLKTIQLFMKSVKQAKKLLKEFQPDVVIGTGGYVSGAVMYAAAKLKIPTIIHEQNSVPGVTNKFLARYVDRIGISFEDSASYFPASKTRLVGNPRAQEVRGIEKSSILEKYHLDPKKKTVLIFAGSQGAKKINDAIIKALPTFAKKDYQILYSTGERYYEELEESIGMTKDAFVNISIQPYINQMAEVMANCDLLIGRAGASSIAELTSLGLPAILIPSPYVTNDHQTKNAQSLVEVGAVAMITDAELTETNLVAKVDEIMNQPALHEQMAQASKTQGIPDAASRLYALVEEIVKG</sequence>
<dbReference type="EMBL" id="BMDT01000006">
    <property type="protein sequence ID" value="GGI65864.1"/>
    <property type="molecule type" value="Genomic_DNA"/>
</dbReference>
<protein>
    <recommendedName>
        <fullName evidence="10">UDP-N-acetylglucosamine--N-acetylmuramyl-(pentapeptide) pyrophosphoryl-undecaprenol N-acetylglucosamine transferase</fullName>
        <ecNumber evidence="10">2.4.1.227</ecNumber>
    </recommendedName>
    <alternativeName>
        <fullName evidence="10">Undecaprenyl-PP-MurNAc-pentapeptide-UDPGlcNAc GlcNAc transferase</fullName>
    </alternativeName>
</protein>
<dbReference type="GO" id="GO:0005975">
    <property type="term" value="P:carbohydrate metabolic process"/>
    <property type="evidence" value="ECO:0007669"/>
    <property type="project" value="InterPro"/>
</dbReference>
<keyword evidence="2 10" id="KW-0132">Cell division</keyword>
<dbReference type="PANTHER" id="PTHR21015">
    <property type="entry name" value="UDP-N-ACETYLGLUCOSAMINE--N-ACETYLMURAMYL-(PENTAPEPTIDE) PYROPHOSPHORYL-UNDECAPRENOL N-ACETYLGLUCOSAMINE TRANSFERASE 1"/>
    <property type="match status" value="1"/>
</dbReference>
<dbReference type="GO" id="GO:0071555">
    <property type="term" value="P:cell wall organization"/>
    <property type="evidence" value="ECO:0007669"/>
    <property type="project" value="UniProtKB-KW"/>
</dbReference>
<dbReference type="CDD" id="cd03785">
    <property type="entry name" value="GT28_MurG"/>
    <property type="match status" value="1"/>
</dbReference>
<feature type="binding site" evidence="10">
    <location>
        <position position="251"/>
    </location>
    <ligand>
        <name>UDP-N-acetyl-alpha-D-glucosamine</name>
        <dbReference type="ChEBI" id="CHEBI:57705"/>
    </ligand>
</feature>
<dbReference type="InterPro" id="IPR006009">
    <property type="entry name" value="GlcNAc_MurG"/>
</dbReference>
<dbReference type="HAMAP" id="MF_00033">
    <property type="entry name" value="MurG"/>
    <property type="match status" value="1"/>
</dbReference>
<dbReference type="EC" id="2.4.1.227" evidence="10"/>
<keyword evidence="4 10" id="KW-0808">Transferase</keyword>
<evidence type="ECO:0000256" key="7">
    <source>
        <dbReference type="ARBA" id="ARBA00023136"/>
    </source>
</evidence>
<organism evidence="13 14">
    <name type="scientific">Enterococcus alcedinis</name>
    <dbReference type="NCBI Taxonomy" id="1274384"/>
    <lineage>
        <taxon>Bacteria</taxon>
        <taxon>Bacillati</taxon>
        <taxon>Bacillota</taxon>
        <taxon>Bacilli</taxon>
        <taxon>Lactobacillales</taxon>
        <taxon>Enterococcaceae</taxon>
        <taxon>Enterococcus</taxon>
    </lineage>
</organism>
<keyword evidence="6 10" id="KW-0573">Peptidoglycan synthesis</keyword>
<evidence type="ECO:0000256" key="6">
    <source>
        <dbReference type="ARBA" id="ARBA00022984"/>
    </source>
</evidence>
<keyword evidence="14" id="KW-1185">Reference proteome</keyword>
<dbReference type="NCBIfam" id="TIGR01133">
    <property type="entry name" value="murG"/>
    <property type="match status" value="1"/>
</dbReference>
<comment type="pathway">
    <text evidence="10">Cell wall biogenesis; peptidoglycan biosynthesis.</text>
</comment>
<evidence type="ECO:0000313" key="14">
    <source>
        <dbReference type="Proteomes" id="UP000622610"/>
    </source>
</evidence>
<comment type="similarity">
    <text evidence="10">Belongs to the glycosyltransferase 28 family. MurG subfamily.</text>
</comment>
<dbReference type="InterPro" id="IPR004276">
    <property type="entry name" value="GlycoTrans_28_N"/>
</dbReference>
<evidence type="ECO:0000256" key="4">
    <source>
        <dbReference type="ARBA" id="ARBA00022679"/>
    </source>
</evidence>
<proteinExistence type="inferred from homology"/>
<dbReference type="Proteomes" id="UP000622610">
    <property type="component" value="Unassembled WGS sequence"/>
</dbReference>
<evidence type="ECO:0000256" key="10">
    <source>
        <dbReference type="HAMAP-Rule" id="MF_00033"/>
    </source>
</evidence>
<comment type="caution">
    <text evidence="13">The sequence shown here is derived from an EMBL/GenBank/DDBJ whole genome shotgun (WGS) entry which is preliminary data.</text>
</comment>
<keyword evidence="9 10" id="KW-0961">Cell wall biogenesis/degradation</keyword>
<evidence type="ECO:0000256" key="3">
    <source>
        <dbReference type="ARBA" id="ARBA00022676"/>
    </source>
</evidence>
<dbReference type="Gene3D" id="3.40.50.2000">
    <property type="entry name" value="Glycogen Phosphorylase B"/>
    <property type="match status" value="2"/>
</dbReference>
<dbReference type="GO" id="GO:0005886">
    <property type="term" value="C:plasma membrane"/>
    <property type="evidence" value="ECO:0007669"/>
    <property type="project" value="UniProtKB-SubCell"/>
</dbReference>
<dbReference type="PANTHER" id="PTHR21015:SF22">
    <property type="entry name" value="GLYCOSYLTRANSFERASE"/>
    <property type="match status" value="1"/>
</dbReference>
<dbReference type="RefSeq" id="WP_188367705.1">
    <property type="nucleotide sequence ID" value="NZ_BMDT01000006.1"/>
</dbReference>
<evidence type="ECO:0000256" key="1">
    <source>
        <dbReference type="ARBA" id="ARBA00022475"/>
    </source>
</evidence>
<evidence type="ECO:0000259" key="11">
    <source>
        <dbReference type="Pfam" id="PF03033"/>
    </source>
</evidence>
<dbReference type="GO" id="GO:0008360">
    <property type="term" value="P:regulation of cell shape"/>
    <property type="evidence" value="ECO:0007669"/>
    <property type="project" value="UniProtKB-KW"/>
</dbReference>
<feature type="domain" description="Glycosyltransferase family 28 N-terminal" evidence="11">
    <location>
        <begin position="3"/>
        <end position="142"/>
    </location>
</feature>
<keyword evidence="1 10" id="KW-1003">Cell membrane</keyword>
<dbReference type="GO" id="GO:0009252">
    <property type="term" value="P:peptidoglycan biosynthetic process"/>
    <property type="evidence" value="ECO:0007669"/>
    <property type="project" value="UniProtKB-UniRule"/>
</dbReference>
<dbReference type="Pfam" id="PF03033">
    <property type="entry name" value="Glyco_transf_28"/>
    <property type="match status" value="1"/>
</dbReference>
<evidence type="ECO:0000313" key="13">
    <source>
        <dbReference type="EMBL" id="GGI65864.1"/>
    </source>
</evidence>
<gene>
    <name evidence="10 13" type="primary">murG</name>
    <name evidence="13" type="ORF">GCM10011482_15180</name>
</gene>
<feature type="binding site" evidence="10">
    <location>
        <position position="124"/>
    </location>
    <ligand>
        <name>UDP-N-acetyl-alpha-D-glucosamine</name>
        <dbReference type="ChEBI" id="CHEBI:57705"/>
    </ligand>
</feature>
<reference evidence="13" key="2">
    <citation type="submission" date="2020-09" db="EMBL/GenBank/DDBJ databases">
        <authorList>
            <person name="Sun Q."/>
            <person name="Sedlacek I."/>
        </authorList>
    </citation>
    <scope>NUCLEOTIDE SEQUENCE</scope>
    <source>
        <strain evidence="13">CCM 8433</strain>
    </source>
</reference>
<evidence type="ECO:0000256" key="5">
    <source>
        <dbReference type="ARBA" id="ARBA00022960"/>
    </source>
</evidence>
<feature type="binding site" evidence="10">
    <location>
        <position position="195"/>
    </location>
    <ligand>
        <name>UDP-N-acetyl-alpha-D-glucosamine</name>
        <dbReference type="ChEBI" id="CHEBI:57705"/>
    </ligand>
</feature>
<comment type="function">
    <text evidence="10">Cell wall formation. Catalyzes the transfer of a GlcNAc subunit on undecaprenyl-pyrophosphoryl-MurNAc-pentapeptide (lipid intermediate I) to form undecaprenyl-pyrophosphoryl-MurNAc-(pentapeptide)GlcNAc (lipid intermediate II).</text>
</comment>
<dbReference type="Pfam" id="PF04101">
    <property type="entry name" value="Glyco_tran_28_C"/>
    <property type="match status" value="1"/>
</dbReference>
<keyword evidence="3 10" id="KW-0328">Glycosyltransferase</keyword>
<feature type="domain" description="Glycosyl transferase family 28 C-terminal" evidence="12">
    <location>
        <begin position="188"/>
        <end position="355"/>
    </location>
</feature>